<dbReference type="InterPro" id="IPR038910">
    <property type="entry name" value="Hua1-like"/>
</dbReference>
<comment type="caution">
    <text evidence="2">The sequence shown here is derived from an EMBL/GenBank/DDBJ whole genome shotgun (WGS) entry which is preliminary data.</text>
</comment>
<dbReference type="Gene3D" id="6.20.20.10">
    <property type="match status" value="1"/>
</dbReference>
<evidence type="ECO:0000256" key="1">
    <source>
        <dbReference type="SAM" id="MobiDB-lite"/>
    </source>
</evidence>
<dbReference type="AlphaFoldDB" id="A0AAV0AZ77"/>
<feature type="compositionally biased region" description="Low complexity" evidence="1">
    <location>
        <begin position="18"/>
        <end position="30"/>
    </location>
</feature>
<dbReference type="EMBL" id="CALTRL010002332">
    <property type="protein sequence ID" value="CAH7675413.1"/>
    <property type="molecule type" value="Genomic_DNA"/>
</dbReference>
<accession>A0AAV0AZ77</accession>
<feature type="compositionally biased region" description="Polar residues" evidence="1">
    <location>
        <begin position="83"/>
        <end position="99"/>
    </location>
</feature>
<dbReference type="EMBL" id="CALTRL010002146">
    <property type="protein sequence ID" value="CAH7674857.1"/>
    <property type="molecule type" value="Genomic_DNA"/>
</dbReference>
<feature type="compositionally biased region" description="Polar residues" evidence="1">
    <location>
        <begin position="63"/>
        <end position="72"/>
    </location>
</feature>
<dbReference type="PANTHER" id="PTHR28031">
    <property type="entry name" value="PROLINE-RICH PROTEIN HUA1"/>
    <property type="match status" value="1"/>
</dbReference>
<evidence type="ECO:0000313" key="3">
    <source>
        <dbReference type="EMBL" id="CAH7675413.1"/>
    </source>
</evidence>
<protein>
    <submittedName>
        <fullName evidence="2">Uncharacterized protein</fullName>
    </submittedName>
</protein>
<keyword evidence="4" id="KW-1185">Reference proteome</keyword>
<name>A0AAV0AZ77_PHAPC</name>
<organism evidence="2 4">
    <name type="scientific">Phakopsora pachyrhizi</name>
    <name type="common">Asian soybean rust disease fungus</name>
    <dbReference type="NCBI Taxonomy" id="170000"/>
    <lineage>
        <taxon>Eukaryota</taxon>
        <taxon>Fungi</taxon>
        <taxon>Dikarya</taxon>
        <taxon>Basidiomycota</taxon>
        <taxon>Pucciniomycotina</taxon>
        <taxon>Pucciniomycetes</taxon>
        <taxon>Pucciniales</taxon>
        <taxon>Phakopsoraceae</taxon>
        <taxon>Phakopsora</taxon>
    </lineage>
</organism>
<dbReference type="PANTHER" id="PTHR28031:SF1">
    <property type="entry name" value="PROLINE-RICH PROTEIN HUA1"/>
    <property type="match status" value="1"/>
</dbReference>
<evidence type="ECO:0000313" key="4">
    <source>
        <dbReference type="Proteomes" id="UP001153365"/>
    </source>
</evidence>
<evidence type="ECO:0000313" key="2">
    <source>
        <dbReference type="EMBL" id="CAH7674857.1"/>
    </source>
</evidence>
<gene>
    <name evidence="3" type="ORF">PPACK8108_LOCUS10419</name>
    <name evidence="2" type="ORF">PPACK8108_LOCUS9787</name>
</gene>
<dbReference type="Proteomes" id="UP001153365">
    <property type="component" value="Unassembled WGS sequence"/>
</dbReference>
<dbReference type="GO" id="GO:0005737">
    <property type="term" value="C:cytoplasm"/>
    <property type="evidence" value="ECO:0007669"/>
    <property type="project" value="TreeGrafter"/>
</dbReference>
<feature type="region of interest" description="Disordered" evidence="1">
    <location>
        <begin position="1"/>
        <end position="103"/>
    </location>
</feature>
<reference evidence="2" key="1">
    <citation type="submission" date="2022-06" db="EMBL/GenBank/DDBJ databases">
        <authorList>
            <consortium name="SYNGENTA / RWTH Aachen University"/>
        </authorList>
    </citation>
    <scope>NUCLEOTIDE SEQUENCE</scope>
</reference>
<proteinExistence type="predicted"/>
<sequence>MSTTVRPPVLPPRPTQETSNYSNTSSSLISDDIDPPPAYTPSASTDNPIVESGPRYPFGQDAGGSQNQTSQHPYHPPYPSAIPGSTGNVYTNQNHQYHQPQGGLAGVNYGGTILNYNGYIEPTQMPVPGRPLMYENQVLIYPGSGNTLQINGHHCYKCNNTGFKSFDPNRPCKKCWDKFGRPWSAVRLSPSSQQTNLIFQRPLPSFQPVYHPQGQSYPSTGYYPQGQFSGTPSTMVTTSGSTPLVVRPGDPRIGGRLCLNCNGSGSRSDELNLLQVFFGGGQETCRACRGTGRVF</sequence>